<sequence>MEYQLGEKHYCSVRGVLRQAPIDSSVSAQEIQLEPKASALLNLLLTHAGKTVNKAQILAEVWRERVVGEEVIYVAVNQLRKALGDHPKQAQWIKTISGQGYCYIGPCQPLNANADVSHQAILCAMGAMACTEQAAAITLHQDISLSSSLRYLKRLPVALSLLGILALLLLWLAHPLSFSAPTPMNEALLADFQKARYLLSQPSDDDYSQAKTLLNQVIVQAPDFGPAYLELASAKIAGLYQHDPRIWQQQAEIETLFLKGLSLAPEHHFAQQRLANFYFLVQRDHEKARQHFERSLPSVDGHFFYSQFLLAMGDFTGAMTQLEHYIALYPQGYSKESAAWLFTMSGRYQKGLAELEKLAPYAAEQRYYHVSRQAIYELTGDHDRAFAELTWLMKDAGYDDETLRHVAGRYQAQGLEGVYDWLAFDDTQQLDLGQYQPPLSKARYAIGAGEYDAALTWLEQAEQQHHTALLWLAVDPKYRPLYPQPRFHALLEKLNLSPIQVMPESTSPSEKRAL</sequence>
<evidence type="ECO:0000259" key="4">
    <source>
        <dbReference type="PROSITE" id="PS51755"/>
    </source>
</evidence>
<feature type="DNA-binding region" description="OmpR/PhoB-type" evidence="2">
    <location>
        <begin position="1"/>
        <end position="105"/>
    </location>
</feature>
<organism evidence="5 6">
    <name type="scientific">Vibrio stylophorae</name>
    <dbReference type="NCBI Taxonomy" id="659351"/>
    <lineage>
        <taxon>Bacteria</taxon>
        <taxon>Pseudomonadati</taxon>
        <taxon>Pseudomonadota</taxon>
        <taxon>Gammaproteobacteria</taxon>
        <taxon>Vibrionales</taxon>
        <taxon>Vibrionaceae</taxon>
        <taxon>Vibrio</taxon>
    </lineage>
</organism>
<comment type="caution">
    <text evidence="5">The sequence shown here is derived from an EMBL/GenBank/DDBJ whole genome shotgun (WGS) entry which is preliminary data.</text>
</comment>
<dbReference type="Gene3D" id="1.25.40.10">
    <property type="entry name" value="Tetratricopeptide repeat domain"/>
    <property type="match status" value="1"/>
</dbReference>
<dbReference type="Proteomes" id="UP000838672">
    <property type="component" value="Unassembled WGS sequence"/>
</dbReference>
<gene>
    <name evidence="5" type="ORF">VST7929_01066</name>
</gene>
<dbReference type="RefSeq" id="WP_237465492.1">
    <property type="nucleotide sequence ID" value="NZ_CAKLDI010000001.1"/>
</dbReference>
<dbReference type="InterPro" id="IPR001867">
    <property type="entry name" value="OmpR/PhoB-type_DNA-bd"/>
</dbReference>
<accession>A0ABN8DWS0</accession>
<keyword evidence="3" id="KW-1133">Transmembrane helix</keyword>
<keyword evidence="6" id="KW-1185">Reference proteome</keyword>
<dbReference type="SMART" id="SM00862">
    <property type="entry name" value="Trans_reg_C"/>
    <property type="match status" value="1"/>
</dbReference>
<dbReference type="PROSITE" id="PS51755">
    <property type="entry name" value="OMPR_PHOB"/>
    <property type="match status" value="1"/>
</dbReference>
<dbReference type="SUPFAM" id="SSF46894">
    <property type="entry name" value="C-terminal effector domain of the bipartite response regulators"/>
    <property type="match status" value="1"/>
</dbReference>
<dbReference type="Pfam" id="PF00486">
    <property type="entry name" value="Trans_reg_C"/>
    <property type="match status" value="1"/>
</dbReference>
<keyword evidence="1 2" id="KW-0238">DNA-binding</keyword>
<keyword evidence="3" id="KW-0812">Transmembrane</keyword>
<evidence type="ECO:0000256" key="1">
    <source>
        <dbReference type="ARBA" id="ARBA00023125"/>
    </source>
</evidence>
<dbReference type="InterPro" id="IPR036388">
    <property type="entry name" value="WH-like_DNA-bd_sf"/>
</dbReference>
<evidence type="ECO:0000313" key="5">
    <source>
        <dbReference type="EMBL" id="CAH0533204.1"/>
    </source>
</evidence>
<feature type="domain" description="OmpR/PhoB-type" evidence="4">
    <location>
        <begin position="1"/>
        <end position="105"/>
    </location>
</feature>
<reference evidence="5" key="1">
    <citation type="submission" date="2021-11" db="EMBL/GenBank/DDBJ databases">
        <authorList>
            <person name="Rodrigo-Torres L."/>
            <person name="Arahal R. D."/>
            <person name="Lucena T."/>
        </authorList>
    </citation>
    <scope>NUCLEOTIDE SEQUENCE</scope>
    <source>
        <strain evidence="5">CECT 7929</strain>
    </source>
</reference>
<evidence type="ECO:0000256" key="3">
    <source>
        <dbReference type="SAM" id="Phobius"/>
    </source>
</evidence>
<evidence type="ECO:0000313" key="6">
    <source>
        <dbReference type="Proteomes" id="UP000838672"/>
    </source>
</evidence>
<feature type="transmembrane region" description="Helical" evidence="3">
    <location>
        <begin position="155"/>
        <end position="174"/>
    </location>
</feature>
<dbReference type="InterPro" id="IPR011990">
    <property type="entry name" value="TPR-like_helical_dom_sf"/>
</dbReference>
<evidence type="ECO:0000256" key="2">
    <source>
        <dbReference type="PROSITE-ProRule" id="PRU01091"/>
    </source>
</evidence>
<dbReference type="Gene3D" id="1.10.10.10">
    <property type="entry name" value="Winged helix-like DNA-binding domain superfamily/Winged helix DNA-binding domain"/>
    <property type="match status" value="1"/>
</dbReference>
<name>A0ABN8DWS0_9VIBR</name>
<dbReference type="SUPFAM" id="SSF48452">
    <property type="entry name" value="TPR-like"/>
    <property type="match status" value="1"/>
</dbReference>
<proteinExistence type="predicted"/>
<dbReference type="InterPro" id="IPR016032">
    <property type="entry name" value="Sig_transdc_resp-reg_C-effctor"/>
</dbReference>
<dbReference type="EMBL" id="CAKLDI010000001">
    <property type="protein sequence ID" value="CAH0533204.1"/>
    <property type="molecule type" value="Genomic_DNA"/>
</dbReference>
<keyword evidence="3" id="KW-0472">Membrane</keyword>
<protein>
    <recommendedName>
        <fullName evidence="4">OmpR/PhoB-type domain-containing protein</fullName>
    </recommendedName>
</protein>
<dbReference type="CDD" id="cd00383">
    <property type="entry name" value="trans_reg_C"/>
    <property type="match status" value="1"/>
</dbReference>